<dbReference type="SUPFAM" id="SSF48403">
    <property type="entry name" value="Ankyrin repeat"/>
    <property type="match status" value="1"/>
</dbReference>
<dbReference type="Pfam" id="PF13637">
    <property type="entry name" value="Ank_4"/>
    <property type="match status" value="1"/>
</dbReference>
<dbReference type="InterPro" id="IPR002110">
    <property type="entry name" value="Ankyrin_rpt"/>
</dbReference>
<comment type="caution">
    <text evidence="1">The sequence shown here is derived from an EMBL/GenBank/DDBJ whole genome shotgun (WGS) entry which is preliminary data.</text>
</comment>
<proteinExistence type="predicted"/>
<dbReference type="EMBL" id="LAZR01037162">
    <property type="protein sequence ID" value="KKL22925.1"/>
    <property type="molecule type" value="Genomic_DNA"/>
</dbReference>
<dbReference type="PROSITE" id="PS50088">
    <property type="entry name" value="ANK_REPEAT"/>
    <property type="match status" value="1"/>
</dbReference>
<dbReference type="PROSITE" id="PS50297">
    <property type="entry name" value="ANK_REP_REGION"/>
    <property type="match status" value="1"/>
</dbReference>
<dbReference type="AlphaFoldDB" id="A0A0F9BM79"/>
<name>A0A0F9BM79_9ZZZZ</name>
<dbReference type="InterPro" id="IPR036770">
    <property type="entry name" value="Ankyrin_rpt-contain_sf"/>
</dbReference>
<organism evidence="1">
    <name type="scientific">marine sediment metagenome</name>
    <dbReference type="NCBI Taxonomy" id="412755"/>
    <lineage>
        <taxon>unclassified sequences</taxon>
        <taxon>metagenomes</taxon>
        <taxon>ecological metagenomes</taxon>
    </lineage>
</organism>
<reference evidence="1" key="1">
    <citation type="journal article" date="2015" name="Nature">
        <title>Complex archaea that bridge the gap between prokaryotes and eukaryotes.</title>
        <authorList>
            <person name="Spang A."/>
            <person name="Saw J.H."/>
            <person name="Jorgensen S.L."/>
            <person name="Zaremba-Niedzwiedzka K."/>
            <person name="Martijn J."/>
            <person name="Lind A.E."/>
            <person name="van Eijk R."/>
            <person name="Schleper C."/>
            <person name="Guy L."/>
            <person name="Ettema T.J."/>
        </authorList>
    </citation>
    <scope>NUCLEOTIDE SEQUENCE</scope>
</reference>
<evidence type="ECO:0000313" key="1">
    <source>
        <dbReference type="EMBL" id="KKL22925.1"/>
    </source>
</evidence>
<dbReference type="Gene3D" id="1.25.40.20">
    <property type="entry name" value="Ankyrin repeat-containing domain"/>
    <property type="match status" value="1"/>
</dbReference>
<accession>A0A0F9BM79</accession>
<protein>
    <submittedName>
        <fullName evidence="1">Uncharacterized protein</fullName>
    </submittedName>
</protein>
<gene>
    <name evidence="1" type="ORF">LCGC14_2430520</name>
</gene>
<sequence>MQFIKKYMSSILSFNPISRSHESNAYINSLSLALFPFIKSNEIAKIKALLNAGAHLNCLDGNNQTPLHAAARMGNREIVELFLSKGT</sequence>